<name>A0A913XDR0_EXADI</name>
<accession>A0A913XDR0</accession>
<dbReference type="GeneID" id="110241383"/>
<reference evidence="2" key="1">
    <citation type="submission" date="2022-11" db="UniProtKB">
        <authorList>
            <consortium name="EnsemblMetazoa"/>
        </authorList>
    </citation>
    <scope>IDENTIFICATION</scope>
</reference>
<dbReference type="KEGG" id="epa:110241383"/>
<dbReference type="RefSeq" id="XP_020902902.1">
    <property type="nucleotide sequence ID" value="XM_021047243.2"/>
</dbReference>
<keyword evidence="1" id="KW-0732">Signal</keyword>
<dbReference type="EnsemblMetazoa" id="XM_021047243.2">
    <property type="protein sequence ID" value="XP_020902902.1"/>
    <property type="gene ID" value="LOC110241383"/>
</dbReference>
<feature type="chain" id="PRO_5038124936" evidence="1">
    <location>
        <begin position="21"/>
        <end position="119"/>
    </location>
</feature>
<protein>
    <submittedName>
        <fullName evidence="2">Uncharacterized protein</fullName>
    </submittedName>
</protein>
<dbReference type="Proteomes" id="UP000887567">
    <property type="component" value="Unplaced"/>
</dbReference>
<sequence length="119" mass="13450">MKYFLVIALLVVLSFVVIDGKDVAKANKRRFRGTVYPKRFDRIKLFGEWRNCDHYHKIDQAGNGCGCVFIGCTGSRDCVSPNMVCGLTHSEVRNDDIKEGDCKCQWLDKENGTPSVTSR</sequence>
<dbReference type="AlphaFoldDB" id="A0A913XDR0"/>
<organism evidence="2 3">
    <name type="scientific">Exaiptasia diaphana</name>
    <name type="common">Tropical sea anemone</name>
    <name type="synonym">Aiptasia pulchella</name>
    <dbReference type="NCBI Taxonomy" id="2652724"/>
    <lineage>
        <taxon>Eukaryota</taxon>
        <taxon>Metazoa</taxon>
        <taxon>Cnidaria</taxon>
        <taxon>Anthozoa</taxon>
        <taxon>Hexacorallia</taxon>
        <taxon>Actiniaria</taxon>
        <taxon>Aiptasiidae</taxon>
        <taxon>Exaiptasia</taxon>
    </lineage>
</organism>
<keyword evidence="3" id="KW-1185">Reference proteome</keyword>
<feature type="signal peptide" evidence="1">
    <location>
        <begin position="1"/>
        <end position="20"/>
    </location>
</feature>
<dbReference type="OrthoDB" id="10497135at2759"/>
<evidence type="ECO:0000313" key="2">
    <source>
        <dbReference type="EnsemblMetazoa" id="XP_020902902.1"/>
    </source>
</evidence>
<proteinExistence type="predicted"/>
<evidence type="ECO:0000256" key="1">
    <source>
        <dbReference type="SAM" id="SignalP"/>
    </source>
</evidence>
<evidence type="ECO:0000313" key="3">
    <source>
        <dbReference type="Proteomes" id="UP000887567"/>
    </source>
</evidence>